<feature type="domain" description="Bro-N" evidence="1">
    <location>
        <begin position="1"/>
        <end position="104"/>
    </location>
</feature>
<accession>A0ABU8ZZT0</accession>
<protein>
    <submittedName>
        <fullName evidence="2">Bro-N domain-containing protein</fullName>
    </submittedName>
</protein>
<evidence type="ECO:0000313" key="3">
    <source>
        <dbReference type="Proteomes" id="UP001386972"/>
    </source>
</evidence>
<dbReference type="InterPro" id="IPR003497">
    <property type="entry name" value="BRO_N_domain"/>
</dbReference>
<dbReference type="SMART" id="SM01040">
    <property type="entry name" value="Bro-N"/>
    <property type="match status" value="1"/>
</dbReference>
<proteinExistence type="predicted"/>
<comment type="caution">
    <text evidence="2">The sequence shown here is derived from an EMBL/GenBank/DDBJ whole genome shotgun (WGS) entry which is preliminary data.</text>
</comment>
<dbReference type="Pfam" id="PF02498">
    <property type="entry name" value="Bro-N"/>
    <property type="match status" value="1"/>
</dbReference>
<gene>
    <name evidence="2" type="ORF">WLF18_07660</name>
</gene>
<organism evidence="2 3">
    <name type="scientific">Pseudomonas shirazensis</name>
    <dbReference type="NCBI Taxonomy" id="2745494"/>
    <lineage>
        <taxon>Bacteria</taxon>
        <taxon>Pseudomonadati</taxon>
        <taxon>Pseudomonadota</taxon>
        <taxon>Gammaproteobacteria</taxon>
        <taxon>Pseudomonadales</taxon>
        <taxon>Pseudomonadaceae</taxon>
        <taxon>Pseudomonas</taxon>
    </lineage>
</organism>
<dbReference type="PROSITE" id="PS51750">
    <property type="entry name" value="BRO_N"/>
    <property type="match status" value="1"/>
</dbReference>
<dbReference type="RefSeq" id="WP_340611781.1">
    <property type="nucleotide sequence ID" value="NZ_JBBNAW010000004.1"/>
</dbReference>
<dbReference type="EMBL" id="JBBNAW010000004">
    <property type="protein sequence ID" value="MEK2608976.1"/>
    <property type="molecule type" value="Genomic_DNA"/>
</dbReference>
<name>A0ABU8ZZT0_9PSED</name>
<reference evidence="2 3" key="1">
    <citation type="submission" date="2024-03" db="EMBL/GenBank/DDBJ databases">
        <title>Screening, Identification and Application of a Plant Lactobacillus Strain.</title>
        <authorList>
            <person name="Li Y.L."/>
        </authorList>
    </citation>
    <scope>NUCLEOTIDE SEQUENCE [LARGE SCALE GENOMIC DNA]</scope>
    <source>
        <strain evidence="2 3">JDB</strain>
    </source>
</reference>
<evidence type="ECO:0000259" key="1">
    <source>
        <dbReference type="PROSITE" id="PS51750"/>
    </source>
</evidence>
<sequence length="270" mass="29925">MNHPIHSTFENHHIRLLLIDGAPWFVANDVSAALLYSEASAMTRHLDDDEKGLSNVQTLGGEQEMLVINESGLFSAILRSRKPEAKRFKKWVTGEVLPSLRKHGSYSIADIAEVQQPVPMAEHIEADRIVSAGRVFNTMFRTGRVIGMNRRMAASRANQAAQRSTGVDLVAELGASDWIDSADTPTPNRRQYQLQQQLRSHLTENDWPLTVTGPSLIEALGLTEDRATQMAIGQCLPLLGYRRVRLTASNGTRPWGYALQQTAALEELSA</sequence>
<dbReference type="PANTHER" id="PTHR36180">
    <property type="entry name" value="DNA-BINDING PROTEIN-RELATED-RELATED"/>
    <property type="match status" value="1"/>
</dbReference>
<dbReference type="Proteomes" id="UP001386972">
    <property type="component" value="Unassembled WGS sequence"/>
</dbReference>
<keyword evidence="3" id="KW-1185">Reference proteome</keyword>
<dbReference type="PANTHER" id="PTHR36180:SF2">
    <property type="entry name" value="BRO FAMILY PROTEIN"/>
    <property type="match status" value="1"/>
</dbReference>
<evidence type="ECO:0000313" key="2">
    <source>
        <dbReference type="EMBL" id="MEK2608976.1"/>
    </source>
</evidence>